<feature type="domain" description="J" evidence="2">
    <location>
        <begin position="75"/>
        <end position="141"/>
    </location>
</feature>
<organism evidence="3 4">
    <name type="scientific">Cuscuta europaea</name>
    <name type="common">European dodder</name>
    <dbReference type="NCBI Taxonomy" id="41803"/>
    <lineage>
        <taxon>Eukaryota</taxon>
        <taxon>Viridiplantae</taxon>
        <taxon>Streptophyta</taxon>
        <taxon>Embryophyta</taxon>
        <taxon>Tracheophyta</taxon>
        <taxon>Spermatophyta</taxon>
        <taxon>Magnoliopsida</taxon>
        <taxon>eudicotyledons</taxon>
        <taxon>Gunneridae</taxon>
        <taxon>Pentapetalae</taxon>
        <taxon>asterids</taxon>
        <taxon>lamiids</taxon>
        <taxon>Solanales</taxon>
        <taxon>Convolvulaceae</taxon>
        <taxon>Cuscuteae</taxon>
        <taxon>Cuscuta</taxon>
        <taxon>Cuscuta subgen. Cuscuta</taxon>
    </lineage>
</organism>
<sequence>MEHPFFSNANSNRAEALRWLSIAEKLLNTRDLLGSRSFATRARDSDPTLLQADQIIAIADTLIAGEKRINNQHYDWYAILQVPPNQRHDTDFIANQYHRLTLLLNPNKNNLSFADQALRLAVDAWSLLSNRFRKNLYDEEIGFLLTLNQEPGPPPAPNVVSTAQQPGAFNVFPNSNRDQQQMLFASPEQRSIGSGQSFLSRDSVQAVTSMQQQQHSSSGRGQQQQPAMFFNRDQQQPLTSVHAMNRDPTHQTETYMPSSGREPHMISFGSSPGQAEQPHVASMQSPLTDHLRNTQPPQQNEGSVGKTENLRGSSIDNANNDKENEVRVEEPKVVIPSFWTACPYCYNMFEYPDAYIDCTLRCRNCKMAYQAIAIASPPPIIDGKDAYFCCWGFIPLGFSVGDWERNRDRATSWSPFSPMFSCPTGGGRNGDSGGKTENNSAMGLKVGNTPGGFHSAEAPKDGAVQKNVNARMDDIDGGGGGGNDDGLVELSASGGESDNDWQDDTKRKKSKGMRGNGVKTKNPPVRSVQKQHFDKGKNGKRNSIDGLQAQGGGRVTVEAFKKGLVGNTRRHFGRIARDYGKLDLNVEFSNEGEEHPHLMGGHGHGSGRGVDDNIEGIGFFEGLDEFLSSLPILNVVGEDKVKVA</sequence>
<evidence type="ECO:0000259" key="2">
    <source>
        <dbReference type="PROSITE" id="PS50076"/>
    </source>
</evidence>
<feature type="region of interest" description="Disordered" evidence="1">
    <location>
        <begin position="240"/>
        <end position="328"/>
    </location>
</feature>
<dbReference type="Gene3D" id="1.10.287.110">
    <property type="entry name" value="DnaJ domain"/>
    <property type="match status" value="1"/>
</dbReference>
<dbReference type="PANTHER" id="PTHR45496">
    <property type="entry name" value="CHAPERONE DNAJ-DOMAIN SUPERFAMILY PROTEIN"/>
    <property type="match status" value="1"/>
</dbReference>
<feature type="compositionally biased region" description="Low complexity" evidence="1">
    <location>
        <begin position="209"/>
        <end position="225"/>
    </location>
</feature>
<feature type="compositionally biased region" description="Basic and acidic residues" evidence="1">
    <location>
        <begin position="319"/>
        <end position="328"/>
    </location>
</feature>
<keyword evidence="4" id="KW-1185">Reference proteome</keyword>
<protein>
    <recommendedName>
        <fullName evidence="2">J domain-containing protein</fullName>
    </recommendedName>
</protein>
<dbReference type="PROSITE" id="PS50076">
    <property type="entry name" value="DNAJ_2"/>
    <property type="match status" value="1"/>
</dbReference>
<dbReference type="Proteomes" id="UP001152484">
    <property type="component" value="Unassembled WGS sequence"/>
</dbReference>
<dbReference type="OrthoDB" id="10250354at2759"/>
<name>A0A9P0YI87_CUSEU</name>
<feature type="region of interest" description="Disordered" evidence="1">
    <location>
        <begin position="202"/>
        <end position="225"/>
    </location>
</feature>
<feature type="compositionally biased region" description="Gly residues" evidence="1">
    <location>
        <begin position="424"/>
        <end position="433"/>
    </location>
</feature>
<proteinExistence type="predicted"/>
<dbReference type="InterPro" id="IPR036869">
    <property type="entry name" value="J_dom_sf"/>
</dbReference>
<dbReference type="PANTHER" id="PTHR45496:SF19">
    <property type="entry name" value="J DOMAIN-CONTAINING PROTEIN"/>
    <property type="match status" value="1"/>
</dbReference>
<comment type="caution">
    <text evidence="3">The sequence shown here is derived from an EMBL/GenBank/DDBJ whole genome shotgun (WGS) entry which is preliminary data.</text>
</comment>
<dbReference type="EMBL" id="CAMAPE010000004">
    <property type="protein sequence ID" value="CAH9058202.1"/>
    <property type="molecule type" value="Genomic_DNA"/>
</dbReference>
<dbReference type="InterPro" id="IPR001623">
    <property type="entry name" value="DnaJ_domain"/>
</dbReference>
<accession>A0A9P0YI87</accession>
<gene>
    <name evidence="3" type="ORF">CEURO_LOCUS1215</name>
</gene>
<dbReference type="SUPFAM" id="SSF46565">
    <property type="entry name" value="Chaperone J-domain"/>
    <property type="match status" value="1"/>
</dbReference>
<feature type="compositionally biased region" description="Polar residues" evidence="1">
    <location>
        <begin position="282"/>
        <end position="302"/>
    </location>
</feature>
<evidence type="ECO:0000256" key="1">
    <source>
        <dbReference type="SAM" id="MobiDB-lite"/>
    </source>
</evidence>
<evidence type="ECO:0000313" key="4">
    <source>
        <dbReference type="Proteomes" id="UP001152484"/>
    </source>
</evidence>
<dbReference type="SMART" id="SM00271">
    <property type="entry name" value="DnaJ"/>
    <property type="match status" value="1"/>
</dbReference>
<dbReference type="Pfam" id="PF00226">
    <property type="entry name" value="DnaJ"/>
    <property type="match status" value="1"/>
</dbReference>
<dbReference type="AlphaFoldDB" id="A0A9P0YI87"/>
<evidence type="ECO:0000313" key="3">
    <source>
        <dbReference type="EMBL" id="CAH9058202.1"/>
    </source>
</evidence>
<reference evidence="3" key="1">
    <citation type="submission" date="2022-07" db="EMBL/GenBank/DDBJ databases">
        <authorList>
            <person name="Macas J."/>
            <person name="Novak P."/>
            <person name="Neumann P."/>
        </authorList>
    </citation>
    <scope>NUCLEOTIDE SEQUENCE</scope>
</reference>
<feature type="region of interest" description="Disordered" evidence="1">
    <location>
        <begin position="424"/>
        <end position="548"/>
    </location>
</feature>
<dbReference type="InterPro" id="IPR053052">
    <property type="entry name" value="Imprinting_Balance_Reg"/>
</dbReference>